<evidence type="ECO:0000313" key="7">
    <source>
        <dbReference type="EMBL" id="MFD1676228.1"/>
    </source>
</evidence>
<comment type="similarity">
    <text evidence="2">Belongs to the Nudix hydrolase family.</text>
</comment>
<keyword evidence="8" id="KW-1185">Reference proteome</keyword>
<dbReference type="Pfam" id="PF00293">
    <property type="entry name" value="NUDIX"/>
    <property type="match status" value="1"/>
</dbReference>
<dbReference type="PROSITE" id="PS51462">
    <property type="entry name" value="NUDIX"/>
    <property type="match status" value="1"/>
</dbReference>
<evidence type="ECO:0000256" key="5">
    <source>
        <dbReference type="ARBA" id="ARBA00022842"/>
    </source>
</evidence>
<dbReference type="EMBL" id="JBHUCX010000044">
    <property type="protein sequence ID" value="MFD1676228.1"/>
    <property type="molecule type" value="Genomic_DNA"/>
</dbReference>
<evidence type="ECO:0000256" key="1">
    <source>
        <dbReference type="ARBA" id="ARBA00001946"/>
    </source>
</evidence>
<sequence>MTTVFLTNEEDVLLLQRSNKKLLAPGMWSGVGGHVESYEHDDIHSSGLREIYEETGLTESEIDDLKLRYIVLRQKESELRQQFVYFGTVTTRALGNTDEGTLHWIHWNDALNREMTETTRYILKHYIEHHTPNGVWVGTMGANDGHTASISWSPLSDWA</sequence>
<evidence type="ECO:0000313" key="8">
    <source>
        <dbReference type="Proteomes" id="UP001597079"/>
    </source>
</evidence>
<accession>A0ABW4JJS7</accession>
<dbReference type="SUPFAM" id="SSF55811">
    <property type="entry name" value="Nudix"/>
    <property type="match status" value="1"/>
</dbReference>
<comment type="cofactor">
    <cofactor evidence="1">
        <name>Mg(2+)</name>
        <dbReference type="ChEBI" id="CHEBI:18420"/>
    </cofactor>
</comment>
<dbReference type="RefSeq" id="WP_377944115.1">
    <property type="nucleotide sequence ID" value="NZ_JBHUCX010000044.1"/>
</dbReference>
<evidence type="ECO:0000256" key="4">
    <source>
        <dbReference type="ARBA" id="ARBA00022801"/>
    </source>
</evidence>
<dbReference type="PANTHER" id="PTHR43758:SF2">
    <property type="entry name" value="OXIDIZED PURINE NUCLEOSIDE TRIPHOSPHATE HYDROLASE"/>
    <property type="match status" value="1"/>
</dbReference>
<gene>
    <name evidence="7" type="ORF">ACFSB2_16105</name>
</gene>
<dbReference type="InterPro" id="IPR015797">
    <property type="entry name" value="NUDIX_hydrolase-like_dom_sf"/>
</dbReference>
<reference evidence="8" key="1">
    <citation type="journal article" date="2019" name="Int. J. Syst. Evol. Microbiol.">
        <title>The Global Catalogue of Microorganisms (GCM) 10K type strain sequencing project: providing services to taxonomists for standard genome sequencing and annotation.</title>
        <authorList>
            <consortium name="The Broad Institute Genomics Platform"/>
            <consortium name="The Broad Institute Genome Sequencing Center for Infectious Disease"/>
            <person name="Wu L."/>
            <person name="Ma J."/>
        </authorList>
    </citation>
    <scope>NUCLEOTIDE SEQUENCE [LARGE SCALE GENOMIC DNA]</scope>
    <source>
        <strain evidence="8">CGMCC 1.12286</strain>
    </source>
</reference>
<proteinExistence type="inferred from homology"/>
<dbReference type="PANTHER" id="PTHR43758">
    <property type="entry name" value="7,8-DIHYDRO-8-OXOGUANINE TRIPHOSPHATASE"/>
    <property type="match status" value="1"/>
</dbReference>
<name>A0ABW4JJS7_9BACL</name>
<organism evidence="7 8">
    <name type="scientific">Alicyclobacillus fodiniaquatilis</name>
    <dbReference type="NCBI Taxonomy" id="1661150"/>
    <lineage>
        <taxon>Bacteria</taxon>
        <taxon>Bacillati</taxon>
        <taxon>Bacillota</taxon>
        <taxon>Bacilli</taxon>
        <taxon>Bacillales</taxon>
        <taxon>Alicyclobacillaceae</taxon>
        <taxon>Alicyclobacillus</taxon>
    </lineage>
</organism>
<evidence type="ECO:0000256" key="2">
    <source>
        <dbReference type="ARBA" id="ARBA00005582"/>
    </source>
</evidence>
<evidence type="ECO:0000256" key="3">
    <source>
        <dbReference type="ARBA" id="ARBA00022723"/>
    </source>
</evidence>
<dbReference type="Proteomes" id="UP001597079">
    <property type="component" value="Unassembled WGS sequence"/>
</dbReference>
<comment type="caution">
    <text evidence="7">The sequence shown here is derived from an EMBL/GenBank/DDBJ whole genome shotgun (WGS) entry which is preliminary data.</text>
</comment>
<evidence type="ECO:0000259" key="6">
    <source>
        <dbReference type="PROSITE" id="PS51462"/>
    </source>
</evidence>
<dbReference type="Gene3D" id="3.90.79.10">
    <property type="entry name" value="Nucleoside Triphosphate Pyrophosphohydrolase"/>
    <property type="match status" value="1"/>
</dbReference>
<dbReference type="InterPro" id="IPR000086">
    <property type="entry name" value="NUDIX_hydrolase_dom"/>
</dbReference>
<feature type="domain" description="Nudix hydrolase" evidence="6">
    <location>
        <begin position="1"/>
        <end position="128"/>
    </location>
</feature>
<keyword evidence="4" id="KW-0378">Hydrolase</keyword>
<keyword evidence="5" id="KW-0460">Magnesium</keyword>
<keyword evidence="3" id="KW-0479">Metal-binding</keyword>
<protein>
    <submittedName>
        <fullName evidence="7">NUDIX domain-containing protein</fullName>
    </submittedName>
</protein>